<feature type="chain" id="PRO_5047099985" evidence="3">
    <location>
        <begin position="29"/>
        <end position="333"/>
    </location>
</feature>
<keyword evidence="5" id="KW-0449">Lipoprotein</keyword>
<evidence type="ECO:0000256" key="3">
    <source>
        <dbReference type="SAM" id="SignalP"/>
    </source>
</evidence>
<feature type="compositionally biased region" description="Low complexity" evidence="1">
    <location>
        <begin position="31"/>
        <end position="41"/>
    </location>
</feature>
<keyword evidence="2" id="KW-1133">Transmembrane helix</keyword>
<sequence>MSGERTRFQWLTPLVVMLVLLLAACSSANSDSGGMSEEGSSNKNVAQSADESAMEVTTQASAEDGEAQGNAEQPGTGFASGAAAQTDAFSQKIIYSAALSMEVEELEAARTALKNAIHQSGSYILQFQDTKQNGEIGSTYTIKVPADGFMPFIDRIGEIEHRHFETNVTGKDVSEQYVDTESRLKAKQLVESRLLVMMEQAAKADDLLKFSNQLSAVQEEIEVLKGRLRYLDHNVAYSTVELRLYQTDQSLYTASGEKKGLGAKMSDALTGSAKTVVAGLQLLLVIVAGALPVLVVFAIIAIPVVWMMKRKRRLASGGSGNPPADDDNVPPAG</sequence>
<evidence type="ECO:0000313" key="6">
    <source>
        <dbReference type="Proteomes" id="UP001229346"/>
    </source>
</evidence>
<accession>A0ABT9U325</accession>
<gene>
    <name evidence="5" type="ORF">J2T15_002294</name>
</gene>
<feature type="transmembrane region" description="Helical" evidence="2">
    <location>
        <begin position="282"/>
        <end position="306"/>
    </location>
</feature>
<keyword evidence="3" id="KW-0732">Signal</keyword>
<dbReference type="EMBL" id="JAUSSU010000004">
    <property type="protein sequence ID" value="MDQ0112859.1"/>
    <property type="molecule type" value="Genomic_DNA"/>
</dbReference>
<protein>
    <submittedName>
        <fullName evidence="5">Uncharacterized lipoprotein YehR (DUF1307 family)</fullName>
    </submittedName>
</protein>
<comment type="caution">
    <text evidence="5">The sequence shown here is derived from an EMBL/GenBank/DDBJ whole genome shotgun (WGS) entry which is preliminary data.</text>
</comment>
<feature type="region of interest" description="Disordered" evidence="1">
    <location>
        <begin position="314"/>
        <end position="333"/>
    </location>
</feature>
<feature type="compositionally biased region" description="Acidic residues" evidence="1">
    <location>
        <begin position="324"/>
        <end position="333"/>
    </location>
</feature>
<name>A0ABT9U325_PAEHA</name>
<evidence type="ECO:0000256" key="1">
    <source>
        <dbReference type="SAM" id="MobiDB-lite"/>
    </source>
</evidence>
<feature type="domain" description="DUF4349" evidence="4">
    <location>
        <begin position="91"/>
        <end position="306"/>
    </location>
</feature>
<reference evidence="5 6" key="1">
    <citation type="submission" date="2023-07" db="EMBL/GenBank/DDBJ databases">
        <title>Sorghum-associated microbial communities from plants grown in Nebraska, USA.</title>
        <authorList>
            <person name="Schachtman D."/>
        </authorList>
    </citation>
    <scope>NUCLEOTIDE SEQUENCE [LARGE SCALE GENOMIC DNA]</scope>
    <source>
        <strain evidence="5 6">CC482</strain>
    </source>
</reference>
<keyword evidence="2" id="KW-0812">Transmembrane</keyword>
<proteinExistence type="predicted"/>
<dbReference type="Pfam" id="PF14257">
    <property type="entry name" value="DUF4349"/>
    <property type="match status" value="1"/>
</dbReference>
<dbReference type="Proteomes" id="UP001229346">
    <property type="component" value="Unassembled WGS sequence"/>
</dbReference>
<evidence type="ECO:0000259" key="4">
    <source>
        <dbReference type="Pfam" id="PF14257"/>
    </source>
</evidence>
<dbReference type="InterPro" id="IPR025645">
    <property type="entry name" value="DUF4349"/>
</dbReference>
<organism evidence="5 6">
    <name type="scientific">Paenibacillus harenae</name>
    <dbReference type="NCBI Taxonomy" id="306543"/>
    <lineage>
        <taxon>Bacteria</taxon>
        <taxon>Bacillati</taxon>
        <taxon>Bacillota</taxon>
        <taxon>Bacilli</taxon>
        <taxon>Bacillales</taxon>
        <taxon>Paenibacillaceae</taxon>
        <taxon>Paenibacillus</taxon>
    </lineage>
</organism>
<evidence type="ECO:0000256" key="2">
    <source>
        <dbReference type="SAM" id="Phobius"/>
    </source>
</evidence>
<feature type="region of interest" description="Disordered" evidence="1">
    <location>
        <begin position="31"/>
        <end position="82"/>
    </location>
</feature>
<keyword evidence="2" id="KW-0472">Membrane</keyword>
<feature type="signal peptide" evidence="3">
    <location>
        <begin position="1"/>
        <end position="28"/>
    </location>
</feature>
<dbReference type="RefSeq" id="WP_307203787.1">
    <property type="nucleotide sequence ID" value="NZ_JAUSSU010000004.1"/>
</dbReference>
<keyword evidence="6" id="KW-1185">Reference proteome</keyword>
<evidence type="ECO:0000313" key="5">
    <source>
        <dbReference type="EMBL" id="MDQ0112859.1"/>
    </source>
</evidence>
<feature type="compositionally biased region" description="Polar residues" evidence="1">
    <location>
        <begin position="42"/>
        <end position="61"/>
    </location>
</feature>
<dbReference type="PROSITE" id="PS51257">
    <property type="entry name" value="PROKAR_LIPOPROTEIN"/>
    <property type="match status" value="1"/>
</dbReference>